<comment type="caution">
    <text evidence="2">The sequence shown here is derived from an EMBL/GenBank/DDBJ whole genome shotgun (WGS) entry which is preliminary data.</text>
</comment>
<dbReference type="RefSeq" id="WP_018870091.1">
    <property type="nucleotide sequence ID" value="NZ_MUZR01000017.1"/>
</dbReference>
<evidence type="ECO:0000313" key="3">
    <source>
        <dbReference type="Proteomes" id="UP000189177"/>
    </source>
</evidence>
<dbReference type="Proteomes" id="UP000189177">
    <property type="component" value="Unassembled WGS sequence"/>
</dbReference>
<feature type="transmembrane region" description="Helical" evidence="1">
    <location>
        <begin position="44"/>
        <end position="66"/>
    </location>
</feature>
<proteinExistence type="predicted"/>
<evidence type="ECO:0000313" key="2">
    <source>
        <dbReference type="EMBL" id="OOC10336.1"/>
    </source>
</evidence>
<name>A0A1V2ZZ36_9GAMM</name>
<accession>A0A1V2ZZ36</accession>
<organism evidence="2 3">
    <name type="scientific">Thioalkalivibrio halophilus</name>
    <dbReference type="NCBI Taxonomy" id="252474"/>
    <lineage>
        <taxon>Bacteria</taxon>
        <taxon>Pseudomonadati</taxon>
        <taxon>Pseudomonadota</taxon>
        <taxon>Gammaproteobacteria</taxon>
        <taxon>Chromatiales</taxon>
        <taxon>Ectothiorhodospiraceae</taxon>
        <taxon>Thioalkalivibrio</taxon>
    </lineage>
</organism>
<keyword evidence="3" id="KW-1185">Reference proteome</keyword>
<dbReference type="EMBL" id="MUZR01000017">
    <property type="protein sequence ID" value="OOC10336.1"/>
    <property type="molecule type" value="Genomic_DNA"/>
</dbReference>
<keyword evidence="1" id="KW-0472">Membrane</keyword>
<keyword evidence="1" id="KW-1133">Transmembrane helix</keyword>
<reference evidence="2 3" key="1">
    <citation type="submission" date="2017-02" db="EMBL/GenBank/DDBJ databases">
        <title>Genomic diversity within the haloalkaliphilic genus Thioalkalivibrio.</title>
        <authorList>
            <person name="Ahn A.-C."/>
            <person name="Meier-Kolthoff J."/>
            <person name="Overmars L."/>
            <person name="Richter M."/>
            <person name="Woyke T."/>
            <person name="Sorokin D.Y."/>
            <person name="Muyzer G."/>
        </authorList>
    </citation>
    <scope>NUCLEOTIDE SEQUENCE [LARGE SCALE GENOMIC DNA]</scope>
    <source>
        <strain evidence="2 3">HL17</strain>
    </source>
</reference>
<protein>
    <submittedName>
        <fullName evidence="2">Uncharacterized protein</fullName>
    </submittedName>
</protein>
<evidence type="ECO:0000256" key="1">
    <source>
        <dbReference type="SAM" id="Phobius"/>
    </source>
</evidence>
<keyword evidence="1" id="KW-0812">Transmembrane</keyword>
<gene>
    <name evidence="2" type="ORF">B1A74_05930</name>
</gene>
<dbReference type="AlphaFoldDB" id="A0A1V2ZZ36"/>
<dbReference type="OrthoDB" id="5612742at2"/>
<sequence length="73" mass="8869">MLKFLTAILILLFIWWRVSRWLEVRRRRARGEDISYEVRIKGYRPITILSVIFLILYGGYVVWYLLTEHLGLL</sequence>